<dbReference type="Gene3D" id="3.40.50.1820">
    <property type="entry name" value="alpha/beta hydrolase"/>
    <property type="match status" value="1"/>
</dbReference>
<dbReference type="EMBL" id="AP024422">
    <property type="protein sequence ID" value="BCR91290.1"/>
    <property type="molecule type" value="Genomic_DNA"/>
</dbReference>
<reference evidence="2" key="2">
    <citation type="submission" date="2021-02" db="EMBL/GenBank/DDBJ databases">
        <title>Aspergillus chevalieri M1 genome sequence.</title>
        <authorList>
            <person name="Kadooka C."/>
            <person name="Mori K."/>
            <person name="Futagami T."/>
        </authorList>
    </citation>
    <scope>NUCLEOTIDE SEQUENCE</scope>
    <source>
        <strain evidence="2">M1</strain>
    </source>
</reference>
<evidence type="ECO:0000259" key="1">
    <source>
        <dbReference type="Pfam" id="PF12697"/>
    </source>
</evidence>
<name>A0A7R7VUZ4_ASPCH</name>
<dbReference type="PANTHER" id="PTHR37017:SF11">
    <property type="entry name" value="ESTERASE_LIPASE_THIOESTERASE DOMAIN-CONTAINING PROTEIN"/>
    <property type="match status" value="1"/>
</dbReference>
<feature type="domain" description="AB hydrolase-1" evidence="1">
    <location>
        <begin position="6"/>
        <end position="231"/>
    </location>
</feature>
<dbReference type="InterPro" id="IPR052897">
    <property type="entry name" value="Sec-Metab_Biosynth_Hydrolase"/>
</dbReference>
<dbReference type="InterPro" id="IPR029058">
    <property type="entry name" value="AB_hydrolase_fold"/>
</dbReference>
<sequence length="247" mass="26793">MSKPTLIFAPGAWYPPTAFDPLIAKLPDYTCHIIAFPAVQQATTVTDLQLDISAVRTLVEQEADAGRDVVIVLHSWAGLPVSSALGGLSKQARTKAGKEGGVVKLVFIAAFVPEVGESLLDAFGGQAEWMIRDIENGTVTASDPFNRFFHDVPDGHEWTKTLRPHAWAAKTSPATGAAYLEIPNSYLLCEDDRAILLAAQEAMVERARSKGAVFETERIKAAHTPWLVPEVMGEVVGYIRRQAGEVL</sequence>
<keyword evidence="3" id="KW-1185">Reference proteome</keyword>
<dbReference type="RefSeq" id="XP_043139812.1">
    <property type="nucleotide sequence ID" value="XM_043282433.1"/>
</dbReference>
<dbReference type="KEGG" id="ache:ACHE_70133A"/>
<gene>
    <name evidence="2" type="ORF">ACHE_70133A</name>
</gene>
<protein>
    <recommendedName>
        <fullName evidence="1">AB hydrolase-1 domain-containing protein</fullName>
    </recommendedName>
</protein>
<dbReference type="Proteomes" id="UP000637239">
    <property type="component" value="Chromosome 7"/>
</dbReference>
<evidence type="ECO:0000313" key="2">
    <source>
        <dbReference type="EMBL" id="BCR91290.1"/>
    </source>
</evidence>
<accession>A0A7R7VUZ4</accession>
<organism evidence="2 3">
    <name type="scientific">Aspergillus chevalieri</name>
    <name type="common">Eurotium chevalieri</name>
    <dbReference type="NCBI Taxonomy" id="182096"/>
    <lineage>
        <taxon>Eukaryota</taxon>
        <taxon>Fungi</taxon>
        <taxon>Dikarya</taxon>
        <taxon>Ascomycota</taxon>
        <taxon>Pezizomycotina</taxon>
        <taxon>Eurotiomycetes</taxon>
        <taxon>Eurotiomycetidae</taxon>
        <taxon>Eurotiales</taxon>
        <taxon>Aspergillaceae</taxon>
        <taxon>Aspergillus</taxon>
        <taxon>Aspergillus subgen. Aspergillus</taxon>
    </lineage>
</organism>
<dbReference type="SUPFAM" id="SSF53474">
    <property type="entry name" value="alpha/beta-Hydrolases"/>
    <property type="match status" value="1"/>
</dbReference>
<dbReference type="PANTHER" id="PTHR37017">
    <property type="entry name" value="AB HYDROLASE-1 DOMAIN-CONTAINING PROTEIN-RELATED"/>
    <property type="match status" value="1"/>
</dbReference>
<dbReference type="AlphaFoldDB" id="A0A7R7VUZ4"/>
<reference evidence="2" key="1">
    <citation type="submission" date="2021-01" db="EMBL/GenBank/DDBJ databases">
        <authorList>
            <consortium name="Aspergillus chevalieri M1 genome sequencing consortium"/>
            <person name="Kazuki M."/>
            <person name="Futagami T."/>
        </authorList>
    </citation>
    <scope>NUCLEOTIDE SEQUENCE</scope>
    <source>
        <strain evidence="2">M1</strain>
    </source>
</reference>
<evidence type="ECO:0000313" key="3">
    <source>
        <dbReference type="Proteomes" id="UP000637239"/>
    </source>
</evidence>
<dbReference type="Pfam" id="PF12697">
    <property type="entry name" value="Abhydrolase_6"/>
    <property type="match status" value="1"/>
</dbReference>
<proteinExistence type="predicted"/>
<dbReference type="GeneID" id="66985648"/>
<dbReference type="InterPro" id="IPR000073">
    <property type="entry name" value="AB_hydrolase_1"/>
</dbReference>